<reference evidence="3" key="1">
    <citation type="submission" date="2016-10" db="EMBL/GenBank/DDBJ databases">
        <authorList>
            <person name="Varghese N."/>
            <person name="Submissions S."/>
        </authorList>
    </citation>
    <scope>NUCLEOTIDE SEQUENCE [LARGE SCALE GENOMIC DNA]</scope>
    <source>
        <strain evidence="3">DSM 45245</strain>
    </source>
</reference>
<dbReference type="PANTHER" id="PTHR31126">
    <property type="entry name" value="TYROSINE-PROTEIN PHOSPHATASE"/>
    <property type="match status" value="1"/>
</dbReference>
<comment type="similarity">
    <text evidence="1">Belongs to the protein-tyrosine phosphatase family.</text>
</comment>
<dbReference type="Gene3D" id="3.90.190.10">
    <property type="entry name" value="Protein tyrosine phosphatase superfamily"/>
    <property type="match status" value="1"/>
</dbReference>
<evidence type="ECO:0000313" key="2">
    <source>
        <dbReference type="EMBL" id="SDZ09733.1"/>
    </source>
</evidence>
<evidence type="ECO:0000256" key="1">
    <source>
        <dbReference type="ARBA" id="ARBA00009580"/>
    </source>
</evidence>
<dbReference type="InterPro" id="IPR016130">
    <property type="entry name" value="Tyr_Pase_AS"/>
</dbReference>
<gene>
    <name evidence="2" type="ORF">SAMN05444365_105300</name>
</gene>
<keyword evidence="3" id="KW-1185">Reference proteome</keyword>
<name>A0A1H3Q8Y4_9ACTN</name>
<dbReference type="STRING" id="405436.SAMN05444365_105300"/>
<dbReference type="Proteomes" id="UP000242415">
    <property type="component" value="Unassembled WGS sequence"/>
</dbReference>
<dbReference type="PROSITE" id="PS00383">
    <property type="entry name" value="TYR_PHOSPHATASE_1"/>
    <property type="match status" value="1"/>
</dbReference>
<sequence length="265" mass="28067">MSRPGGILVGAPNSRDLGGLTGAGGRPVRSGMLIRSDAPGRLGDADVGVLAELGVTCVVDLRDASEISVAAPDRLAGQPRVVHLPVSEREHPVFIYLSAVLAGHDLGAYAALAREGTPAAMAEIYRWFVTGAPARAGFGRAVRLAADPANLPLLFHCSAGKDRTGWLTVILLTALGVDDAAIRADYLRSNQLGAGTREAILRAMRRRHPELDEDAVRPVLEVREEYLDAAYAEVARVYGSFDGYLRDGLGLDEATLTALRGHLLG</sequence>
<evidence type="ECO:0000313" key="3">
    <source>
        <dbReference type="Proteomes" id="UP000242415"/>
    </source>
</evidence>
<protein>
    <submittedName>
        <fullName evidence="2">Protein-tyrosine phosphatase</fullName>
    </submittedName>
</protein>
<dbReference type="Pfam" id="PF13350">
    <property type="entry name" value="Y_phosphatase3"/>
    <property type="match status" value="1"/>
</dbReference>
<dbReference type="EMBL" id="FNPH01000005">
    <property type="protein sequence ID" value="SDZ09733.1"/>
    <property type="molecule type" value="Genomic_DNA"/>
</dbReference>
<dbReference type="OrthoDB" id="1188001at2"/>
<accession>A0A1H3Q8Y4</accession>
<dbReference type="SUPFAM" id="SSF52799">
    <property type="entry name" value="(Phosphotyrosine protein) phosphatases II"/>
    <property type="match status" value="1"/>
</dbReference>
<dbReference type="RefSeq" id="WP_091557705.1">
    <property type="nucleotide sequence ID" value="NZ_FNPH01000005.1"/>
</dbReference>
<organism evidence="2 3">
    <name type="scientific">Micromonospora pattaloongensis</name>
    <dbReference type="NCBI Taxonomy" id="405436"/>
    <lineage>
        <taxon>Bacteria</taxon>
        <taxon>Bacillati</taxon>
        <taxon>Actinomycetota</taxon>
        <taxon>Actinomycetes</taxon>
        <taxon>Micromonosporales</taxon>
        <taxon>Micromonosporaceae</taxon>
        <taxon>Micromonospora</taxon>
    </lineage>
</organism>
<dbReference type="GO" id="GO:0004721">
    <property type="term" value="F:phosphoprotein phosphatase activity"/>
    <property type="evidence" value="ECO:0007669"/>
    <property type="project" value="InterPro"/>
</dbReference>
<dbReference type="InterPro" id="IPR029021">
    <property type="entry name" value="Prot-tyrosine_phosphatase-like"/>
</dbReference>
<dbReference type="InterPro" id="IPR026893">
    <property type="entry name" value="Tyr/Ser_Pase_IphP-type"/>
</dbReference>
<proteinExistence type="inferred from homology"/>
<dbReference type="AlphaFoldDB" id="A0A1H3Q8Y4"/>
<dbReference type="PANTHER" id="PTHR31126:SF1">
    <property type="entry name" value="TYROSINE SPECIFIC PROTEIN PHOSPHATASES DOMAIN-CONTAINING PROTEIN"/>
    <property type="match status" value="1"/>
</dbReference>